<protein>
    <submittedName>
        <fullName evidence="1">Uncharacterized protein</fullName>
    </submittedName>
</protein>
<evidence type="ECO:0000313" key="2">
    <source>
        <dbReference type="Proteomes" id="UP000887458"/>
    </source>
</evidence>
<reference evidence="1 2" key="1">
    <citation type="journal article" date="2018" name="J. Allergy Clin. Immunol.">
        <title>High-quality assembly of Dermatophagoides pteronyssinus genome and transcriptome reveals a wide range of novel allergens.</title>
        <authorList>
            <person name="Liu X.Y."/>
            <person name="Yang K.Y."/>
            <person name="Wang M.Q."/>
            <person name="Kwok J.S."/>
            <person name="Zeng X."/>
            <person name="Yang Z."/>
            <person name="Xiao X.J."/>
            <person name="Lau C.P."/>
            <person name="Li Y."/>
            <person name="Huang Z.M."/>
            <person name="Ba J.G."/>
            <person name="Yim A.K."/>
            <person name="Ouyang C.Y."/>
            <person name="Ngai S.M."/>
            <person name="Chan T.F."/>
            <person name="Leung E.L."/>
            <person name="Liu L."/>
            <person name="Liu Z.G."/>
            <person name="Tsui S.K."/>
        </authorList>
    </citation>
    <scope>NUCLEOTIDE SEQUENCE [LARGE SCALE GENOMIC DNA]</scope>
    <source>
        <strain evidence="1">Derp</strain>
    </source>
</reference>
<comment type="caution">
    <text evidence="1">The sequence shown here is derived from an EMBL/GenBank/DDBJ whole genome shotgun (WGS) entry which is preliminary data.</text>
</comment>
<name>A0ABQ8IT91_DERPT</name>
<sequence length="76" mass="8830">MHHNRLNTILLLVMATMLTILTLNLSTNIVQAVFYRRWYSPYYFGYPWWIRYGGYGWGGGGIGSYGYPFWGGGYYG</sequence>
<proteinExistence type="predicted"/>
<gene>
    <name evidence="1" type="ORF">DERP_008008</name>
</gene>
<dbReference type="EMBL" id="NJHN03000121">
    <property type="protein sequence ID" value="KAH9413530.1"/>
    <property type="molecule type" value="Genomic_DNA"/>
</dbReference>
<organism evidence="1 2">
    <name type="scientific">Dermatophagoides pteronyssinus</name>
    <name type="common">European house dust mite</name>
    <dbReference type="NCBI Taxonomy" id="6956"/>
    <lineage>
        <taxon>Eukaryota</taxon>
        <taxon>Metazoa</taxon>
        <taxon>Ecdysozoa</taxon>
        <taxon>Arthropoda</taxon>
        <taxon>Chelicerata</taxon>
        <taxon>Arachnida</taxon>
        <taxon>Acari</taxon>
        <taxon>Acariformes</taxon>
        <taxon>Sarcoptiformes</taxon>
        <taxon>Astigmata</taxon>
        <taxon>Psoroptidia</taxon>
        <taxon>Analgoidea</taxon>
        <taxon>Pyroglyphidae</taxon>
        <taxon>Dermatophagoidinae</taxon>
        <taxon>Dermatophagoides</taxon>
    </lineage>
</organism>
<accession>A0ABQ8IT91</accession>
<dbReference type="Proteomes" id="UP000887458">
    <property type="component" value="Unassembled WGS sequence"/>
</dbReference>
<keyword evidence="2" id="KW-1185">Reference proteome</keyword>
<evidence type="ECO:0000313" key="1">
    <source>
        <dbReference type="EMBL" id="KAH9413530.1"/>
    </source>
</evidence>
<reference evidence="1 2" key="2">
    <citation type="journal article" date="2022" name="Mol. Biol. Evol.">
        <title>Comparative Genomics Reveals Insights into the Divergent Evolution of Astigmatic Mites and Household Pest Adaptations.</title>
        <authorList>
            <person name="Xiong Q."/>
            <person name="Wan A.T."/>
            <person name="Liu X."/>
            <person name="Fung C.S."/>
            <person name="Xiao X."/>
            <person name="Malainual N."/>
            <person name="Hou J."/>
            <person name="Wang L."/>
            <person name="Wang M."/>
            <person name="Yang K.Y."/>
            <person name="Cui Y."/>
            <person name="Leung E.L."/>
            <person name="Nong W."/>
            <person name="Shin S.K."/>
            <person name="Au S.W."/>
            <person name="Jeong K.Y."/>
            <person name="Chew F.T."/>
            <person name="Hui J.H."/>
            <person name="Leung T.F."/>
            <person name="Tungtrongchitr A."/>
            <person name="Zhong N."/>
            <person name="Liu Z."/>
            <person name="Tsui S.K."/>
        </authorList>
    </citation>
    <scope>NUCLEOTIDE SEQUENCE [LARGE SCALE GENOMIC DNA]</scope>
    <source>
        <strain evidence="1">Derp</strain>
    </source>
</reference>